<feature type="transmembrane region" description="Helical" evidence="1">
    <location>
        <begin position="40"/>
        <end position="61"/>
    </location>
</feature>
<gene>
    <name evidence="2" type="ORF">GAK29_01802</name>
</gene>
<keyword evidence="1" id="KW-0812">Transmembrane</keyword>
<evidence type="ECO:0000313" key="2">
    <source>
        <dbReference type="EMBL" id="KAF1025647.1"/>
    </source>
</evidence>
<dbReference type="AlphaFoldDB" id="A0A833URJ9"/>
<feature type="transmembrane region" description="Helical" evidence="1">
    <location>
        <begin position="131"/>
        <end position="149"/>
    </location>
</feature>
<name>A0A833URJ9_ACIBZ</name>
<sequence length="164" mass="19366">MNNLEFNDPKYKLIALYYGVSAIIGLVLITYQLLTNPFHIFVFILYVLIYIQLVFMLFGALQYWDKRQTGLKILFWISLSLIPAFYTPLIAYIPKITSGLFIYFETGFGTSRAGFDIFVFYNTTLRIFNEQFWRIGINLIEFFIFLRFLNLAKAQNISLSPFRR</sequence>
<organism evidence="2 3">
    <name type="scientific">Acinetobacter bereziniae</name>
    <name type="common">Acinetobacter genomosp. 10</name>
    <dbReference type="NCBI Taxonomy" id="106648"/>
    <lineage>
        <taxon>Bacteria</taxon>
        <taxon>Pseudomonadati</taxon>
        <taxon>Pseudomonadota</taxon>
        <taxon>Gammaproteobacteria</taxon>
        <taxon>Moraxellales</taxon>
        <taxon>Moraxellaceae</taxon>
        <taxon>Acinetobacter</taxon>
    </lineage>
</organism>
<evidence type="ECO:0000313" key="3">
    <source>
        <dbReference type="Proteomes" id="UP000490535"/>
    </source>
</evidence>
<reference evidence="3" key="1">
    <citation type="journal article" date="2020" name="MBio">
        <title>Horizontal gene transfer to a defensive symbiont with a reduced genome amongst a multipartite beetle microbiome.</title>
        <authorList>
            <person name="Waterworth S.C."/>
            <person name="Florez L.V."/>
            <person name="Rees E.R."/>
            <person name="Hertweck C."/>
            <person name="Kaltenpoth M."/>
            <person name="Kwan J.C."/>
        </authorList>
    </citation>
    <scope>NUCLEOTIDE SEQUENCE [LARGE SCALE GENOMIC DNA]</scope>
</reference>
<proteinExistence type="predicted"/>
<keyword evidence="1" id="KW-0472">Membrane</keyword>
<dbReference type="EMBL" id="WNDP01000036">
    <property type="protein sequence ID" value="KAF1025647.1"/>
    <property type="molecule type" value="Genomic_DNA"/>
</dbReference>
<feature type="transmembrane region" description="Helical" evidence="1">
    <location>
        <begin position="12"/>
        <end position="34"/>
    </location>
</feature>
<keyword evidence="1" id="KW-1133">Transmembrane helix</keyword>
<evidence type="ECO:0000256" key="1">
    <source>
        <dbReference type="SAM" id="Phobius"/>
    </source>
</evidence>
<accession>A0A833URJ9</accession>
<dbReference type="Proteomes" id="UP000490535">
    <property type="component" value="Unassembled WGS sequence"/>
</dbReference>
<protein>
    <submittedName>
        <fullName evidence="2">Uncharacterized protein</fullName>
    </submittedName>
</protein>
<feature type="transmembrane region" description="Helical" evidence="1">
    <location>
        <begin position="73"/>
        <end position="93"/>
    </location>
</feature>
<comment type="caution">
    <text evidence="2">The sequence shown here is derived from an EMBL/GenBank/DDBJ whole genome shotgun (WGS) entry which is preliminary data.</text>
</comment>